<dbReference type="PANTHER" id="PTHR46660">
    <property type="match status" value="1"/>
</dbReference>
<dbReference type="Gene3D" id="3.40.50.2000">
    <property type="entry name" value="Glycogen Phosphorylase B"/>
    <property type="match status" value="1"/>
</dbReference>
<gene>
    <name evidence="2" type="ORF">AMSG_04182</name>
</gene>
<dbReference type="Proteomes" id="UP000054408">
    <property type="component" value="Unassembled WGS sequence"/>
</dbReference>
<dbReference type="GO" id="GO:0016740">
    <property type="term" value="F:transferase activity"/>
    <property type="evidence" value="ECO:0007669"/>
    <property type="project" value="UniProtKB-KW"/>
</dbReference>
<dbReference type="SUPFAM" id="SSF53756">
    <property type="entry name" value="UDP-Glycosyltransferase/glycogen phosphorylase"/>
    <property type="match status" value="1"/>
</dbReference>
<organism evidence="2 3">
    <name type="scientific">Thecamonas trahens ATCC 50062</name>
    <dbReference type="NCBI Taxonomy" id="461836"/>
    <lineage>
        <taxon>Eukaryota</taxon>
        <taxon>Apusozoa</taxon>
        <taxon>Apusomonadida</taxon>
        <taxon>Apusomonadidae</taxon>
        <taxon>Thecamonas</taxon>
    </lineage>
</organism>
<keyword evidence="2" id="KW-0808">Transferase</keyword>
<dbReference type="Pfam" id="PF13692">
    <property type="entry name" value="Glyco_trans_1_4"/>
    <property type="match status" value="1"/>
</dbReference>
<dbReference type="eggNOG" id="ENOG502QQZE">
    <property type="taxonomic scope" value="Eukaryota"/>
</dbReference>
<dbReference type="InterPro" id="IPR052622">
    <property type="entry name" value="Glycosyltransferase_G1"/>
</dbReference>
<protein>
    <submittedName>
        <fullName evidence="2">Glycosyltransferase 1 domain-containing protein 1</fullName>
    </submittedName>
</protein>
<evidence type="ECO:0000256" key="1">
    <source>
        <dbReference type="SAM" id="SignalP"/>
    </source>
</evidence>
<evidence type="ECO:0000313" key="2">
    <source>
        <dbReference type="EMBL" id="KNC47948.1"/>
    </source>
</evidence>
<accession>A0A0L0D9G9</accession>
<keyword evidence="3" id="KW-1185">Reference proteome</keyword>
<name>A0A0L0D9G9_THETB</name>
<keyword evidence="1" id="KW-0732">Signal</keyword>
<dbReference type="OMA" id="FSEWHSE"/>
<reference evidence="2 3" key="1">
    <citation type="submission" date="2010-05" db="EMBL/GenBank/DDBJ databases">
        <title>The Genome Sequence of Thecamonas trahens ATCC 50062.</title>
        <authorList>
            <consortium name="The Broad Institute Genome Sequencing Platform"/>
            <person name="Russ C."/>
            <person name="Cuomo C."/>
            <person name="Shea T."/>
            <person name="Young S.K."/>
            <person name="Zeng Q."/>
            <person name="Koehrsen M."/>
            <person name="Haas B."/>
            <person name="Borodovsky M."/>
            <person name="Guigo R."/>
            <person name="Alvarado L."/>
            <person name="Berlin A."/>
            <person name="Bochicchio J."/>
            <person name="Borenstein D."/>
            <person name="Chapman S."/>
            <person name="Chen Z."/>
            <person name="Freedman E."/>
            <person name="Gellesch M."/>
            <person name="Goldberg J."/>
            <person name="Griggs A."/>
            <person name="Gujja S."/>
            <person name="Heilman E."/>
            <person name="Heiman D."/>
            <person name="Hepburn T."/>
            <person name="Howarth C."/>
            <person name="Jen D."/>
            <person name="Larson L."/>
            <person name="Mehta T."/>
            <person name="Park D."/>
            <person name="Pearson M."/>
            <person name="Roberts A."/>
            <person name="Saif S."/>
            <person name="Shenoy N."/>
            <person name="Sisk P."/>
            <person name="Stolte C."/>
            <person name="Sykes S."/>
            <person name="Thomson T."/>
            <person name="Walk T."/>
            <person name="White J."/>
            <person name="Yandava C."/>
            <person name="Burger G."/>
            <person name="Gray M.W."/>
            <person name="Holland P.W.H."/>
            <person name="King N."/>
            <person name="Lang F.B.F."/>
            <person name="Roger A.J."/>
            <person name="Ruiz-Trillo I."/>
            <person name="Lander E."/>
            <person name="Nusbaum C."/>
        </authorList>
    </citation>
    <scope>NUCLEOTIDE SEQUENCE [LARGE SCALE GENOMIC DNA]</scope>
    <source>
        <strain evidence="2 3">ATCC 50062</strain>
    </source>
</reference>
<dbReference type="EMBL" id="GL349449">
    <property type="protein sequence ID" value="KNC47948.1"/>
    <property type="molecule type" value="Genomic_DNA"/>
</dbReference>
<dbReference type="RefSeq" id="XP_013758965.1">
    <property type="nucleotide sequence ID" value="XM_013903511.1"/>
</dbReference>
<dbReference type="AlphaFoldDB" id="A0A0L0D9G9"/>
<evidence type="ECO:0000313" key="3">
    <source>
        <dbReference type="Proteomes" id="UP000054408"/>
    </source>
</evidence>
<dbReference type="OrthoDB" id="512920at2759"/>
<proteinExistence type="predicted"/>
<dbReference type="GeneID" id="25563736"/>
<feature type="signal peptide" evidence="1">
    <location>
        <begin position="1"/>
        <end position="26"/>
    </location>
</feature>
<sequence>MRKGTGNRTTALRVAAALAGVGEVVLVDVASEDGGEWPADVPAPDVALGIHAFRSAEVLSSLGCPYAVIFGGTDVNEAEVFAKHPVRGPVMRAALEGAHACVAFSESVVAAGEALGLPMPGLMVIPPEVGVPEVDVEALEASAPALAALAPQSYALLLASFRSVKDPGFLLSAWRQAWKSGLTGGLELVVVGPVLDRAASSPGVLATGPGIVLHDCVSHGAAMALLANARVLLNTSHSEGLANAVLEAAALGIPLALRASASNTAYAADHPTVALFSDPNEAIAIVADLAGQPNESSMPAHAASGESREALAYCSLVRGIAGHG</sequence>
<dbReference type="PANTHER" id="PTHR46660:SF2">
    <property type="entry name" value="GLYCOSYLTRANSFERASE 1 DOMAIN-CONTAINING PROTEIN 1"/>
    <property type="match status" value="1"/>
</dbReference>
<feature type="chain" id="PRO_5005537289" evidence="1">
    <location>
        <begin position="27"/>
        <end position="324"/>
    </location>
</feature>